<proteinExistence type="predicted"/>
<dbReference type="AlphaFoldDB" id="X1TD11"/>
<name>X1TD11_9ZZZZ</name>
<evidence type="ECO:0000259" key="1">
    <source>
        <dbReference type="Pfam" id="PF05598"/>
    </source>
</evidence>
<feature type="domain" description="Transposase InsH N-terminal" evidence="1">
    <location>
        <begin position="18"/>
        <end position="103"/>
    </location>
</feature>
<protein>
    <recommendedName>
        <fullName evidence="1">Transposase InsH N-terminal domain-containing protein</fullName>
    </recommendedName>
</protein>
<dbReference type="Pfam" id="PF05598">
    <property type="entry name" value="DUF772"/>
    <property type="match status" value="1"/>
</dbReference>
<sequence length="104" mass="11963">MLGTKDRWQEDLFVAATLSSLIPEDHILKQVDKVLDLSWLAKEVSELYSDNQGRPSISPEATLRLMLAGFFQGIVHDRKLMREAQVNIAIRWFAGYRLHEKLPV</sequence>
<gene>
    <name evidence="2" type="ORF">S12H4_16370</name>
</gene>
<dbReference type="EMBL" id="BARW01007912">
    <property type="protein sequence ID" value="GAI77919.1"/>
    <property type="molecule type" value="Genomic_DNA"/>
</dbReference>
<accession>X1TD11</accession>
<evidence type="ECO:0000313" key="2">
    <source>
        <dbReference type="EMBL" id="GAI77919.1"/>
    </source>
</evidence>
<dbReference type="InterPro" id="IPR008490">
    <property type="entry name" value="Transposase_InsH_N"/>
</dbReference>
<organism evidence="2">
    <name type="scientific">marine sediment metagenome</name>
    <dbReference type="NCBI Taxonomy" id="412755"/>
    <lineage>
        <taxon>unclassified sequences</taxon>
        <taxon>metagenomes</taxon>
        <taxon>ecological metagenomes</taxon>
    </lineage>
</organism>
<reference evidence="2" key="1">
    <citation type="journal article" date="2014" name="Front. Microbiol.">
        <title>High frequency of phylogenetically diverse reductive dehalogenase-homologous genes in deep subseafloor sedimentary metagenomes.</title>
        <authorList>
            <person name="Kawai M."/>
            <person name="Futagami T."/>
            <person name="Toyoda A."/>
            <person name="Takaki Y."/>
            <person name="Nishi S."/>
            <person name="Hori S."/>
            <person name="Arai W."/>
            <person name="Tsubouchi T."/>
            <person name="Morono Y."/>
            <person name="Uchiyama I."/>
            <person name="Ito T."/>
            <person name="Fujiyama A."/>
            <person name="Inagaki F."/>
            <person name="Takami H."/>
        </authorList>
    </citation>
    <scope>NUCLEOTIDE SEQUENCE</scope>
    <source>
        <strain evidence="2">Expedition CK06-06</strain>
    </source>
</reference>
<comment type="caution">
    <text evidence="2">The sequence shown here is derived from an EMBL/GenBank/DDBJ whole genome shotgun (WGS) entry which is preliminary data.</text>
</comment>